<evidence type="ECO:0000313" key="3">
    <source>
        <dbReference type="Proteomes" id="UP000031278"/>
    </source>
</evidence>
<dbReference type="AlphaFoldDB" id="A0A0B9H0I3"/>
<name>A0A0B9H0I3_9GAMM</name>
<accession>A0A0B9H0I3</accession>
<organism evidence="2 3">
    <name type="scientific">Photobacterium gaetbulicola</name>
    <dbReference type="NCBI Taxonomy" id="1295392"/>
    <lineage>
        <taxon>Bacteria</taxon>
        <taxon>Pseudomonadati</taxon>
        <taxon>Pseudomonadota</taxon>
        <taxon>Gammaproteobacteria</taxon>
        <taxon>Vibrionales</taxon>
        <taxon>Vibrionaceae</taxon>
        <taxon>Photobacterium</taxon>
    </lineage>
</organism>
<evidence type="ECO:0000313" key="2">
    <source>
        <dbReference type="EMBL" id="KHT64486.1"/>
    </source>
</evidence>
<keyword evidence="1" id="KW-0175">Coiled coil</keyword>
<proteinExistence type="predicted"/>
<dbReference type="Proteomes" id="UP000031278">
    <property type="component" value="Unassembled WGS sequence"/>
</dbReference>
<gene>
    <name evidence="2" type="ORF">RJ45_06145</name>
</gene>
<sequence>MGELIKLFSELGVTPPTMIICYLLFRSVKAHELILNELKKKLTDHDKRIMKLEWKENQTPG</sequence>
<dbReference type="EMBL" id="JWLZ01000077">
    <property type="protein sequence ID" value="KHT64486.1"/>
    <property type="molecule type" value="Genomic_DNA"/>
</dbReference>
<protein>
    <submittedName>
        <fullName evidence="2">Uncharacterized protein</fullName>
    </submittedName>
</protein>
<feature type="coiled-coil region" evidence="1">
    <location>
        <begin position="28"/>
        <end position="55"/>
    </location>
</feature>
<reference evidence="2 3" key="1">
    <citation type="submission" date="2014-12" db="EMBL/GenBank/DDBJ databases">
        <title>Genome sequencing of Photobacterium gaetbulicola AD005a.</title>
        <authorList>
            <person name="Adrian T.G.S."/>
            <person name="Chan K.G."/>
        </authorList>
    </citation>
    <scope>NUCLEOTIDE SEQUENCE [LARGE SCALE GENOMIC DNA]</scope>
    <source>
        <strain evidence="2 3">AD005a</strain>
    </source>
</reference>
<evidence type="ECO:0000256" key="1">
    <source>
        <dbReference type="SAM" id="Coils"/>
    </source>
</evidence>
<comment type="caution">
    <text evidence="2">The sequence shown here is derived from an EMBL/GenBank/DDBJ whole genome shotgun (WGS) entry which is preliminary data.</text>
</comment>